<dbReference type="SUPFAM" id="SSF51735">
    <property type="entry name" value="NAD(P)-binding Rossmann-fold domains"/>
    <property type="match status" value="1"/>
</dbReference>
<evidence type="ECO:0000259" key="3">
    <source>
        <dbReference type="SMART" id="SM00822"/>
    </source>
</evidence>
<gene>
    <name evidence="4" type="ORF">SAMN05444004_10214</name>
</gene>
<dbReference type="PRINTS" id="PR00080">
    <property type="entry name" value="SDRFAMILY"/>
</dbReference>
<keyword evidence="5" id="KW-1185">Reference proteome</keyword>
<dbReference type="PROSITE" id="PS00061">
    <property type="entry name" value="ADH_SHORT"/>
    <property type="match status" value="1"/>
</dbReference>
<dbReference type="Pfam" id="PF00106">
    <property type="entry name" value="adh_short"/>
    <property type="match status" value="1"/>
</dbReference>
<evidence type="ECO:0000256" key="2">
    <source>
        <dbReference type="RuleBase" id="RU000363"/>
    </source>
</evidence>
<dbReference type="InterPro" id="IPR057326">
    <property type="entry name" value="KR_dom"/>
</dbReference>
<sequence>MLRYFIARRVETLGKLAGRHALITGGGTGIGRAMAETLMAQGAIVSITGRRQAALEEVAGAFPVVMDVTDPTSVTDGVAVARAAQGPVQICIANAGIAEGASLPKTDEAMWRRIMATNLDGSYRVIRECLPDMDDWGRVIAVSSIAGLKGLKGAAAYTASKHGMIGLIRGLAADYLGRGVTFNALCPGYVDTDIVADNTTRIVKKTGMTEADARDIMVGLNPHRRLIEVDEVAEAALWLCSDGARSVNGQAIQIAGGDY</sequence>
<name>A0A1H3KXG6_9RHOB</name>
<dbReference type="AlphaFoldDB" id="A0A1H3KXG6"/>
<dbReference type="PANTHER" id="PTHR42760">
    <property type="entry name" value="SHORT-CHAIN DEHYDROGENASES/REDUCTASES FAMILY MEMBER"/>
    <property type="match status" value="1"/>
</dbReference>
<dbReference type="EMBL" id="FNPX01000002">
    <property type="protein sequence ID" value="SDY56689.1"/>
    <property type="molecule type" value="Genomic_DNA"/>
</dbReference>
<protein>
    <submittedName>
        <fullName evidence="4">NAD(P)-dependent dehydrogenase, short-chain alcohol dehydrogenase family</fullName>
    </submittedName>
</protein>
<proteinExistence type="inferred from homology"/>
<accession>A0A1H3KXG6</accession>
<dbReference type="Gene3D" id="3.40.50.720">
    <property type="entry name" value="NAD(P)-binding Rossmann-like Domain"/>
    <property type="match status" value="1"/>
</dbReference>
<dbReference type="SMART" id="SM00822">
    <property type="entry name" value="PKS_KR"/>
    <property type="match status" value="1"/>
</dbReference>
<dbReference type="CDD" id="cd05233">
    <property type="entry name" value="SDR_c"/>
    <property type="match status" value="1"/>
</dbReference>
<dbReference type="InterPro" id="IPR036291">
    <property type="entry name" value="NAD(P)-bd_dom_sf"/>
</dbReference>
<dbReference type="PANTHER" id="PTHR42760:SF40">
    <property type="entry name" value="3-OXOACYL-[ACYL-CARRIER-PROTEIN] REDUCTASE, CHLOROPLASTIC"/>
    <property type="match status" value="1"/>
</dbReference>
<organism evidence="4 5">
    <name type="scientific">Jannaschia faecimaris</name>
    <dbReference type="NCBI Taxonomy" id="1244108"/>
    <lineage>
        <taxon>Bacteria</taxon>
        <taxon>Pseudomonadati</taxon>
        <taxon>Pseudomonadota</taxon>
        <taxon>Alphaproteobacteria</taxon>
        <taxon>Rhodobacterales</taxon>
        <taxon>Roseobacteraceae</taxon>
        <taxon>Jannaschia</taxon>
    </lineage>
</organism>
<dbReference type="FunFam" id="3.40.50.720:FF:000084">
    <property type="entry name" value="Short-chain dehydrogenase reductase"/>
    <property type="match status" value="1"/>
</dbReference>
<dbReference type="InterPro" id="IPR020904">
    <property type="entry name" value="Sc_DH/Rdtase_CS"/>
</dbReference>
<evidence type="ECO:0000313" key="4">
    <source>
        <dbReference type="EMBL" id="SDY56689.1"/>
    </source>
</evidence>
<dbReference type="GO" id="GO:0016616">
    <property type="term" value="F:oxidoreductase activity, acting on the CH-OH group of donors, NAD or NADP as acceptor"/>
    <property type="evidence" value="ECO:0007669"/>
    <property type="project" value="UniProtKB-ARBA"/>
</dbReference>
<dbReference type="STRING" id="1244108.SAMN05444004_10214"/>
<evidence type="ECO:0000313" key="5">
    <source>
        <dbReference type="Proteomes" id="UP000198914"/>
    </source>
</evidence>
<reference evidence="5" key="1">
    <citation type="submission" date="2016-10" db="EMBL/GenBank/DDBJ databases">
        <authorList>
            <person name="Varghese N."/>
            <person name="Submissions S."/>
        </authorList>
    </citation>
    <scope>NUCLEOTIDE SEQUENCE [LARGE SCALE GENOMIC DNA]</scope>
    <source>
        <strain evidence="5">DSM 100420</strain>
    </source>
</reference>
<dbReference type="InterPro" id="IPR002347">
    <property type="entry name" value="SDR_fam"/>
</dbReference>
<dbReference type="Proteomes" id="UP000198914">
    <property type="component" value="Unassembled WGS sequence"/>
</dbReference>
<evidence type="ECO:0000256" key="1">
    <source>
        <dbReference type="ARBA" id="ARBA00006484"/>
    </source>
</evidence>
<dbReference type="PRINTS" id="PR00081">
    <property type="entry name" value="GDHRDH"/>
</dbReference>
<comment type="similarity">
    <text evidence="1 2">Belongs to the short-chain dehydrogenases/reductases (SDR) family.</text>
</comment>
<feature type="domain" description="Ketoreductase" evidence="3">
    <location>
        <begin position="19"/>
        <end position="188"/>
    </location>
</feature>
<dbReference type="GO" id="GO:0030497">
    <property type="term" value="P:fatty acid elongation"/>
    <property type="evidence" value="ECO:0007669"/>
    <property type="project" value="TreeGrafter"/>
</dbReference>